<dbReference type="Pfam" id="PF07690">
    <property type="entry name" value="MFS_1"/>
    <property type="match status" value="1"/>
</dbReference>
<evidence type="ECO:0000313" key="5">
    <source>
        <dbReference type="EMBL" id="KAK9752899.1"/>
    </source>
</evidence>
<dbReference type="InterPro" id="IPR050327">
    <property type="entry name" value="Proton-linked_MCT"/>
</dbReference>
<gene>
    <name evidence="5" type="ORF">QE152_g3895</name>
</gene>
<feature type="transmembrane region" description="Helical" evidence="3">
    <location>
        <begin position="321"/>
        <end position="344"/>
    </location>
</feature>
<dbReference type="Gene3D" id="1.20.1250.20">
    <property type="entry name" value="MFS general substrate transporter like domains"/>
    <property type="match status" value="1"/>
</dbReference>
<feature type="transmembrane region" description="Helical" evidence="3">
    <location>
        <begin position="62"/>
        <end position="82"/>
    </location>
</feature>
<keyword evidence="6" id="KW-1185">Reference proteome</keyword>
<evidence type="ECO:0000259" key="4">
    <source>
        <dbReference type="PROSITE" id="PS50850"/>
    </source>
</evidence>
<dbReference type="PANTHER" id="PTHR11360">
    <property type="entry name" value="MONOCARBOXYLATE TRANSPORTER"/>
    <property type="match status" value="1"/>
</dbReference>
<feature type="transmembrane region" description="Helical" evidence="3">
    <location>
        <begin position="283"/>
        <end position="309"/>
    </location>
</feature>
<dbReference type="EMBL" id="JASPKY010000017">
    <property type="protein sequence ID" value="KAK9752899.1"/>
    <property type="molecule type" value="Genomic_DNA"/>
</dbReference>
<evidence type="ECO:0000256" key="1">
    <source>
        <dbReference type="ARBA" id="ARBA00004141"/>
    </source>
</evidence>
<feature type="transmembrane region" description="Helical" evidence="3">
    <location>
        <begin position="191"/>
        <end position="210"/>
    </location>
</feature>
<dbReference type="Proteomes" id="UP001458880">
    <property type="component" value="Unassembled WGS sequence"/>
</dbReference>
<dbReference type="InterPro" id="IPR020846">
    <property type="entry name" value="MFS_dom"/>
</dbReference>
<name>A0AAW1N163_POPJA</name>
<feature type="transmembrane region" description="Helical" evidence="3">
    <location>
        <begin position="24"/>
        <end position="50"/>
    </location>
</feature>
<keyword evidence="3" id="KW-0472">Membrane</keyword>
<sequence>MKKPVIFSSKTLGKYEIVPPNGGWGYVIALAVSITFIVGLVPISVFGLVFGPFLATLGDTTSATTLLMGFFNTSLFIAGLPANHLLQKYTYRKIGLVGAMIHFAGTFGAMIHFAGTCLPIYATTIFHLVITCSIQGFGFGLMYPSVMSAFNEYFSSKQTFMMAIIQVAVGTVGITWPHLISQLMLEFGFRGTVAISAAFSLNGILAALTLQPAKWHNQRMKIEEKIENPRDGNEETGFLIRRPDSDNRENDTSMVNIGGETKPIVSKKSLVEILDLALFKDPVYVNIVIGVSMVLISDVFFIHVLPVLVESYGFENTDITFILTVFFTADLLGKIIFGIISSIFQIQNRHIVLIGSIFTV</sequence>
<feature type="region of interest" description="Disordered" evidence="2">
    <location>
        <begin position="230"/>
        <end position="252"/>
    </location>
</feature>
<comment type="caution">
    <text evidence="5">The sequence shown here is derived from an EMBL/GenBank/DDBJ whole genome shotgun (WGS) entry which is preliminary data.</text>
</comment>
<dbReference type="GO" id="GO:0008028">
    <property type="term" value="F:monocarboxylic acid transmembrane transporter activity"/>
    <property type="evidence" value="ECO:0007669"/>
    <property type="project" value="TreeGrafter"/>
</dbReference>
<dbReference type="GO" id="GO:0016020">
    <property type="term" value="C:membrane"/>
    <property type="evidence" value="ECO:0007669"/>
    <property type="project" value="UniProtKB-SubCell"/>
</dbReference>
<dbReference type="SUPFAM" id="SSF103473">
    <property type="entry name" value="MFS general substrate transporter"/>
    <property type="match status" value="1"/>
</dbReference>
<keyword evidence="3" id="KW-1133">Transmembrane helix</keyword>
<protein>
    <submittedName>
        <fullName evidence="5">Major Facilitator Superfamily</fullName>
    </submittedName>
</protein>
<feature type="transmembrane region" description="Helical" evidence="3">
    <location>
        <begin position="160"/>
        <end position="179"/>
    </location>
</feature>
<comment type="subcellular location">
    <subcellularLocation>
        <location evidence="1">Membrane</location>
        <topology evidence="1">Multi-pass membrane protein</topology>
    </subcellularLocation>
</comment>
<dbReference type="InterPro" id="IPR011701">
    <property type="entry name" value="MFS"/>
</dbReference>
<evidence type="ECO:0000256" key="3">
    <source>
        <dbReference type="SAM" id="Phobius"/>
    </source>
</evidence>
<dbReference type="PANTHER" id="PTHR11360:SF309">
    <property type="entry name" value="MONOCARBOXYLATE TRANSPORTER 7-LIKE PROTEIN"/>
    <property type="match status" value="1"/>
</dbReference>
<dbReference type="InterPro" id="IPR036259">
    <property type="entry name" value="MFS_trans_sf"/>
</dbReference>
<feature type="transmembrane region" description="Helical" evidence="3">
    <location>
        <begin position="120"/>
        <end position="139"/>
    </location>
</feature>
<feature type="compositionally biased region" description="Basic and acidic residues" evidence="2">
    <location>
        <begin position="241"/>
        <end position="251"/>
    </location>
</feature>
<organism evidence="5 6">
    <name type="scientific">Popillia japonica</name>
    <name type="common">Japanese beetle</name>
    <dbReference type="NCBI Taxonomy" id="7064"/>
    <lineage>
        <taxon>Eukaryota</taxon>
        <taxon>Metazoa</taxon>
        <taxon>Ecdysozoa</taxon>
        <taxon>Arthropoda</taxon>
        <taxon>Hexapoda</taxon>
        <taxon>Insecta</taxon>
        <taxon>Pterygota</taxon>
        <taxon>Neoptera</taxon>
        <taxon>Endopterygota</taxon>
        <taxon>Coleoptera</taxon>
        <taxon>Polyphaga</taxon>
        <taxon>Scarabaeiformia</taxon>
        <taxon>Scarabaeidae</taxon>
        <taxon>Rutelinae</taxon>
        <taxon>Popillia</taxon>
    </lineage>
</organism>
<feature type="domain" description="Major facilitator superfamily (MFS) profile" evidence="4">
    <location>
        <begin position="270"/>
        <end position="360"/>
    </location>
</feature>
<reference evidence="5 6" key="1">
    <citation type="journal article" date="2024" name="BMC Genomics">
        <title>De novo assembly and annotation of Popillia japonica's genome with initial clues to its potential as an invasive pest.</title>
        <authorList>
            <person name="Cucini C."/>
            <person name="Boschi S."/>
            <person name="Funari R."/>
            <person name="Cardaioli E."/>
            <person name="Iannotti N."/>
            <person name="Marturano G."/>
            <person name="Paoli F."/>
            <person name="Bruttini M."/>
            <person name="Carapelli A."/>
            <person name="Frati F."/>
            <person name="Nardi F."/>
        </authorList>
    </citation>
    <scope>NUCLEOTIDE SEQUENCE [LARGE SCALE GENOMIC DNA]</scope>
    <source>
        <strain evidence="5">DMR45628</strain>
    </source>
</reference>
<accession>A0AAW1N163</accession>
<dbReference type="PROSITE" id="PS50850">
    <property type="entry name" value="MFS"/>
    <property type="match status" value="1"/>
</dbReference>
<evidence type="ECO:0000256" key="2">
    <source>
        <dbReference type="SAM" id="MobiDB-lite"/>
    </source>
</evidence>
<dbReference type="AlphaFoldDB" id="A0AAW1N163"/>
<keyword evidence="3" id="KW-0812">Transmembrane</keyword>
<feature type="transmembrane region" description="Helical" evidence="3">
    <location>
        <begin position="94"/>
        <end position="114"/>
    </location>
</feature>
<proteinExistence type="predicted"/>
<evidence type="ECO:0000313" key="6">
    <source>
        <dbReference type="Proteomes" id="UP001458880"/>
    </source>
</evidence>